<feature type="domain" description="HTH cro/C1-type" evidence="2">
    <location>
        <begin position="5"/>
        <end position="59"/>
    </location>
</feature>
<dbReference type="EMBL" id="CP003025">
    <property type="protein sequence ID" value="AGS04620.1"/>
    <property type="molecule type" value="Genomic_DNA"/>
</dbReference>
<gene>
    <name evidence="3" type="ORF">KE3_0027</name>
</gene>
<reference evidence="3 4" key="1">
    <citation type="journal article" date="2013" name="BMC Microbiol.">
        <title>Dynamics of fecal microbial communities in children with diarrhea of unknown etiology and genomic analysis of associated Streptococcus lutetiensis.</title>
        <authorList>
            <person name="Jin D."/>
            <person name="Chen C."/>
            <person name="Li L."/>
            <person name="Lu S."/>
            <person name="Li Z."/>
            <person name="Zhou Z."/>
            <person name="Jing H."/>
            <person name="Xu Y."/>
            <person name="Du P."/>
            <person name="Wang H."/>
            <person name="Xiong Y."/>
            <person name="Zheng H."/>
            <person name="Bai X."/>
            <person name="Sun H."/>
            <person name="Wang L."/>
            <person name="Ye C."/>
            <person name="Gottschalk M."/>
            <person name="Xu J."/>
        </authorList>
    </citation>
    <scope>NUCLEOTIDE SEQUENCE [LARGE SCALE GENOMIC DNA]</scope>
    <source>
        <strain evidence="3 4">033</strain>
    </source>
</reference>
<dbReference type="Proteomes" id="UP000015268">
    <property type="component" value="Chromosome"/>
</dbReference>
<protein>
    <submittedName>
        <fullName evidence="3">Transcriptional regulator</fullName>
    </submittedName>
</protein>
<evidence type="ECO:0000256" key="1">
    <source>
        <dbReference type="ARBA" id="ARBA00023125"/>
    </source>
</evidence>
<dbReference type="SUPFAM" id="SSF47413">
    <property type="entry name" value="lambda repressor-like DNA-binding domains"/>
    <property type="match status" value="1"/>
</dbReference>
<dbReference type="GeneID" id="64017878"/>
<dbReference type="AlphaFoldDB" id="A0AB33AJB2"/>
<dbReference type="CDD" id="cd00093">
    <property type="entry name" value="HTH_XRE"/>
    <property type="match status" value="1"/>
</dbReference>
<proteinExistence type="predicted"/>
<evidence type="ECO:0000313" key="3">
    <source>
        <dbReference type="EMBL" id="AGS04620.1"/>
    </source>
</evidence>
<dbReference type="SMART" id="SM00530">
    <property type="entry name" value="HTH_XRE"/>
    <property type="match status" value="1"/>
</dbReference>
<dbReference type="Gene3D" id="1.10.260.40">
    <property type="entry name" value="lambda repressor-like DNA-binding domains"/>
    <property type="match status" value="1"/>
</dbReference>
<evidence type="ECO:0000313" key="4">
    <source>
        <dbReference type="Proteomes" id="UP000015268"/>
    </source>
</evidence>
<dbReference type="Pfam" id="PF01381">
    <property type="entry name" value="HTH_3"/>
    <property type="match status" value="1"/>
</dbReference>
<organism evidence="3 4">
    <name type="scientific">Streptococcus lutetiensis 033</name>
    <dbReference type="NCBI Taxonomy" id="1076934"/>
    <lineage>
        <taxon>Bacteria</taxon>
        <taxon>Bacillati</taxon>
        <taxon>Bacillota</taxon>
        <taxon>Bacilli</taxon>
        <taxon>Lactobacillales</taxon>
        <taxon>Streptococcaceae</taxon>
        <taxon>Streptococcus</taxon>
    </lineage>
</organism>
<evidence type="ECO:0000259" key="2">
    <source>
        <dbReference type="PROSITE" id="PS50943"/>
    </source>
</evidence>
<name>A0AB33AJB2_9STRE</name>
<dbReference type="PANTHER" id="PTHR46558">
    <property type="entry name" value="TRACRIPTIONAL REGULATORY PROTEIN-RELATED-RELATED"/>
    <property type="match status" value="1"/>
</dbReference>
<dbReference type="PROSITE" id="PS50943">
    <property type="entry name" value="HTH_CROC1"/>
    <property type="match status" value="1"/>
</dbReference>
<dbReference type="GO" id="GO:0003677">
    <property type="term" value="F:DNA binding"/>
    <property type="evidence" value="ECO:0007669"/>
    <property type="project" value="UniProtKB-KW"/>
</dbReference>
<dbReference type="InterPro" id="IPR001387">
    <property type="entry name" value="Cro/C1-type_HTH"/>
</dbReference>
<dbReference type="RefSeq" id="WP_020915968.1">
    <property type="nucleotide sequence ID" value="NC_021900.1"/>
</dbReference>
<dbReference type="PANTHER" id="PTHR46558:SF11">
    <property type="entry name" value="HTH-TYPE TRANSCRIPTIONAL REGULATOR XRE"/>
    <property type="match status" value="1"/>
</dbReference>
<keyword evidence="1" id="KW-0238">DNA-binding</keyword>
<accession>A0AB33AJB2</accession>
<dbReference type="InterPro" id="IPR010982">
    <property type="entry name" value="Lambda_DNA-bd_dom_sf"/>
</dbReference>
<keyword evidence="4" id="KW-1185">Reference proteome</keyword>
<dbReference type="KEGG" id="slu:KE3_0027"/>
<sequence length="201" mass="23734">MENRIAELRKEKGMTLKQLGETLGVRDNTLSQYETGKRNPQLGLLQEIADLFQVSIEYLTKNTDKRDFPVNNDEDMLKILDMIDDHTISLLNLSKLTMLELALRILKKRKEFSEGKYQKYKDTAFTTLHIIEKEVEVLDRYKKVRKEHNDTVELIYEKLIHDETNITPNEVLTFIEEADRIDFKELKKILDYMKKLPNAKD</sequence>